<dbReference type="EMBL" id="CP018800">
    <property type="protein sequence ID" value="ATX83001.1"/>
    <property type="molecule type" value="Genomic_DNA"/>
</dbReference>
<organism evidence="3 4">
    <name type="scientific">Mariprofundus ferrinatatus</name>
    <dbReference type="NCBI Taxonomy" id="1921087"/>
    <lineage>
        <taxon>Bacteria</taxon>
        <taxon>Pseudomonadati</taxon>
        <taxon>Pseudomonadota</taxon>
        <taxon>Candidatius Mariprofundia</taxon>
        <taxon>Mariprofundales</taxon>
        <taxon>Mariprofundaceae</taxon>
        <taxon>Mariprofundus</taxon>
    </lineage>
</organism>
<keyword evidence="2" id="KW-0732">Signal</keyword>
<dbReference type="Gene3D" id="2.20.130.30">
    <property type="entry name" value="Protein of unknown function DUF2782"/>
    <property type="match status" value="1"/>
</dbReference>
<dbReference type="AlphaFoldDB" id="A0A2K8LAS9"/>
<feature type="region of interest" description="Disordered" evidence="1">
    <location>
        <begin position="23"/>
        <end position="64"/>
    </location>
</feature>
<feature type="signal peptide" evidence="2">
    <location>
        <begin position="1"/>
        <end position="22"/>
    </location>
</feature>
<feature type="compositionally biased region" description="Polar residues" evidence="1">
    <location>
        <begin position="35"/>
        <end position="53"/>
    </location>
</feature>
<dbReference type="RefSeq" id="WP_232726450.1">
    <property type="nucleotide sequence ID" value="NZ_CP018800.1"/>
</dbReference>
<dbReference type="KEGG" id="mfn:Ga0123462_2166"/>
<evidence type="ECO:0000313" key="4">
    <source>
        <dbReference type="Proteomes" id="UP000231637"/>
    </source>
</evidence>
<feature type="chain" id="PRO_5014739354" description="DUF2782 domain-containing protein" evidence="2">
    <location>
        <begin position="23"/>
        <end position="135"/>
    </location>
</feature>
<name>A0A2K8LAS9_9PROT</name>
<sequence length="135" mass="14750">MMMRYLLLPVSLFLMLSSSALAEEHDVPPPPDSSAAESTPPAENTGLQESAPNLQDELAAPDSDVAVDVRSYQRNDGATITEYAVHGRVYKIKVQPAGDLPAYYLYDPNGDGNFEQRLPGGGKRLSVPNWVLKEF</sequence>
<reference evidence="3 4" key="1">
    <citation type="submission" date="2016-12" db="EMBL/GenBank/DDBJ databases">
        <title>Isolation and genomic insights into novel planktonic Zetaproteobacteria from stratified waters of the Chesapeake Bay.</title>
        <authorList>
            <person name="McAllister S.M."/>
            <person name="Kato S."/>
            <person name="Chan C.S."/>
            <person name="Chiu B.K."/>
            <person name="Field E.K."/>
        </authorList>
    </citation>
    <scope>NUCLEOTIDE SEQUENCE [LARGE SCALE GENOMIC DNA]</scope>
    <source>
        <strain evidence="3 4">CP-8</strain>
    </source>
</reference>
<gene>
    <name evidence="3" type="ORF">Ga0123462_2166</name>
</gene>
<evidence type="ECO:0000256" key="1">
    <source>
        <dbReference type="SAM" id="MobiDB-lite"/>
    </source>
</evidence>
<proteinExistence type="predicted"/>
<protein>
    <recommendedName>
        <fullName evidence="5">DUF2782 domain-containing protein</fullName>
    </recommendedName>
</protein>
<keyword evidence="4" id="KW-1185">Reference proteome</keyword>
<dbReference type="Proteomes" id="UP000231637">
    <property type="component" value="Chromosome"/>
</dbReference>
<dbReference type="Pfam" id="PF11191">
    <property type="entry name" value="DUF2782"/>
    <property type="match status" value="1"/>
</dbReference>
<accession>A0A2K8LAS9</accession>
<evidence type="ECO:0000313" key="3">
    <source>
        <dbReference type="EMBL" id="ATX83001.1"/>
    </source>
</evidence>
<dbReference type="InterPro" id="IPR021357">
    <property type="entry name" value="DUF2782"/>
</dbReference>
<evidence type="ECO:0000256" key="2">
    <source>
        <dbReference type="SAM" id="SignalP"/>
    </source>
</evidence>
<evidence type="ECO:0008006" key="5">
    <source>
        <dbReference type="Google" id="ProtNLM"/>
    </source>
</evidence>